<keyword evidence="2" id="KW-0614">Plasmid</keyword>
<feature type="transmembrane region" description="Helical" evidence="1">
    <location>
        <begin position="122"/>
        <end position="143"/>
    </location>
</feature>
<dbReference type="Proteomes" id="UP001055911">
    <property type="component" value="Plasmid p1unnamed"/>
</dbReference>
<sequence length="200" mass="23715">MESMFINFIYKSKDLMGIIKDLKNLNNREERISIIKNKKFNFLSVFLELIFSAIILLISEILVGMIVFVFFSSLISYIPYNHIHPKLIQKTALFFAKFFNSASWHYNEQLTSPTNLQMDIGLIWFLIGSLFLWRSMFIFNFNFKSGQFSSDPYQPGMIPMIARLLIRCIKFSLVILLWPLFLLIKLPNKEKVYNTQRYEH</sequence>
<feature type="transmembrane region" description="Helical" evidence="1">
    <location>
        <begin position="164"/>
        <end position="184"/>
    </location>
</feature>
<protein>
    <submittedName>
        <fullName evidence="2">Uncharacterized protein</fullName>
    </submittedName>
</protein>
<feature type="transmembrane region" description="Helical" evidence="1">
    <location>
        <begin position="45"/>
        <end position="71"/>
    </location>
</feature>
<keyword evidence="1" id="KW-0472">Membrane</keyword>
<gene>
    <name evidence="2" type="ORF">M3M40_07135</name>
</gene>
<keyword evidence="3" id="KW-1185">Reference proteome</keyword>
<dbReference type="EMBL" id="CP097120">
    <property type="protein sequence ID" value="USS89990.1"/>
    <property type="molecule type" value="Genomic_DNA"/>
</dbReference>
<evidence type="ECO:0000256" key="1">
    <source>
        <dbReference type="SAM" id="Phobius"/>
    </source>
</evidence>
<evidence type="ECO:0000313" key="2">
    <source>
        <dbReference type="EMBL" id="USS89990.1"/>
    </source>
</evidence>
<evidence type="ECO:0000313" key="3">
    <source>
        <dbReference type="Proteomes" id="UP001055911"/>
    </source>
</evidence>
<organism evidence="2 3">
    <name type="scientific">Fructilactobacillus cliffordii</name>
    <dbReference type="NCBI Taxonomy" id="2940299"/>
    <lineage>
        <taxon>Bacteria</taxon>
        <taxon>Bacillati</taxon>
        <taxon>Bacillota</taxon>
        <taxon>Bacilli</taxon>
        <taxon>Lactobacillales</taxon>
        <taxon>Lactobacillaceae</taxon>
        <taxon>Fructilactobacillus</taxon>
    </lineage>
</organism>
<geneLocation type="plasmid" evidence="2 3">
    <name>p1unnamed</name>
</geneLocation>
<dbReference type="RefSeq" id="WP_252767536.1">
    <property type="nucleotide sequence ID" value="NZ_CP097120.1"/>
</dbReference>
<dbReference type="AlphaFoldDB" id="A0A9Q9E2N7"/>
<keyword evidence="1" id="KW-0812">Transmembrane</keyword>
<name>A0A9Q9E2N7_9LACO</name>
<accession>A0A9Q9E2N7</accession>
<proteinExistence type="predicted"/>
<reference evidence="2" key="1">
    <citation type="submission" date="2022-05" db="EMBL/GenBank/DDBJ databases">
        <authorList>
            <person name="Oliphant S.A."/>
            <person name="Watson-Haigh N.S."/>
            <person name="Sumby K.M."/>
            <person name="Gardner J.M."/>
            <person name="Jiranek V."/>
        </authorList>
    </citation>
    <scope>NUCLEOTIDE SEQUENCE</scope>
    <source>
        <strain evidence="2">KI4_B1</strain>
        <plasmid evidence="2">p1unnamed</plasmid>
    </source>
</reference>
<keyword evidence="1" id="KW-1133">Transmembrane helix</keyword>